<organism evidence="3 4">
    <name type="scientific">Eubenangee virus</name>
    <dbReference type="NCBI Taxonomy" id="40056"/>
    <lineage>
        <taxon>Viruses</taxon>
        <taxon>Riboviria</taxon>
        <taxon>Orthornavirae</taxon>
        <taxon>Duplornaviricota</taxon>
        <taxon>Resentoviricetes</taxon>
        <taxon>Reovirales</taxon>
        <taxon>Sedoreoviridae</taxon>
        <taxon>Orbivirus</taxon>
        <taxon>Orbivirus eubenangeense</taxon>
    </lineage>
</organism>
<dbReference type="InterPro" id="IPR002614">
    <property type="entry name" value="Inner_layer_core_VP3_Orbivir"/>
</dbReference>
<sequence length="900" mass="102953">MAQAVQDSKVPKTAPYLDGDVVANDSGPLLSLFALQEIMQKVRENQAEYLAAARETDLAAPDVQAIITGIKSLADETHYEIRSEPVTSFRHIVMQSHEHFLRINTYYERMSEIGKSIDEEDPQQTYETILEKVRAIRKEGSFILHGIKTRDLRGVEIADSSILGVDISNVLPMLTAEYRLMVQNVLDGVIVENGNVADRDVDVFMGAMSDPIYRIYNALQGYIEGIQRYQLHMSMEWLERLGRRKRIIFSQEFLTDFRRADTIWILALQLPVNPTVIWTVPRCDIANLIMNIATCSPTGDYISPNPRITSITLTQRITQTGPFSILAGATPTALQMNDVRKIYLALMFPGQIVLDIKNDPAQRSDPTVRMVAGVVGHLMFTFGRNFTNLTLNMARQLDMALADFLQYMYNARIPINRGASGEPLDFRIGRAQYDCNQFRGNPQTGQGYNGWGIADVEIREPSPYDHAQRFIRYCDIDSREIIQPTTFGINMQYYAYEEMLRMLVAAGKEQEAAYFRAMLPFHMVRFARINQIINEDLISAFTLPDDAFNTLLPNMIQGIQGRHTPIVLEVSWMSIWFSFNRAFDPTNRSELLTLTPLIESIYASELSVMKTDMRAMATLRTRFPDTLIGARPSHFWKAVLNVSPEPVKNLMNMAHAFDYVNLKDIMEWVNEPSMQPSMKLTLEREAWVVANDFEDLMLVDQVFMQRTILPEPRLDDIRLFRRDGFFFTNMLEGPPRINDVIQYTYEVARLQANMGQFRAALRRILDDDGWIRFGGALRSVKIKFFDARPPESILQEVPFSYETSEKGGLFYATIKYATEATVYYLIYNVEYSNTPDSLILINPTYTMTKVYMTKRIVERVHAGQLLSVLNKRFVAYKGKMRLMDITTALKAGTRLAVPTQ</sequence>
<dbReference type="EMBL" id="JQ070378">
    <property type="protein sequence ID" value="AFH41511.1"/>
    <property type="molecule type" value="Genomic_RNA"/>
</dbReference>
<dbReference type="GeneID" id="37618704"/>
<evidence type="ECO:0000313" key="4">
    <source>
        <dbReference type="Proteomes" id="UP000108888"/>
    </source>
</evidence>
<dbReference type="Proteomes" id="UP000108888">
    <property type="component" value="Genome"/>
</dbReference>
<proteinExistence type="predicted"/>
<dbReference type="InterPro" id="IPR016029">
    <property type="entry name" value="Inner_layer_core_VP3_Reovir"/>
</dbReference>
<dbReference type="OrthoDB" id="888at10239"/>
<dbReference type="Pfam" id="PF01700">
    <property type="entry name" value="Orbi_VP3"/>
    <property type="match status" value="1"/>
</dbReference>
<dbReference type="RefSeq" id="YP_009507697.1">
    <property type="nucleotide sequence ID" value="NC_038584.1"/>
</dbReference>
<evidence type="ECO:0000256" key="1">
    <source>
        <dbReference type="ARBA" id="ARBA00004328"/>
    </source>
</evidence>
<protein>
    <submittedName>
        <fullName evidence="3">VP3</fullName>
    </submittedName>
</protein>
<dbReference type="KEGG" id="vg:37618704"/>
<dbReference type="SUPFAM" id="SSF56831">
    <property type="entry name" value="Reovirus inner layer core protein p3"/>
    <property type="match status" value="1"/>
</dbReference>
<accession>H9ZXR4</accession>
<evidence type="ECO:0000256" key="2">
    <source>
        <dbReference type="ARBA" id="ARBA00022844"/>
    </source>
</evidence>
<dbReference type="GO" id="GO:0044423">
    <property type="term" value="C:virion component"/>
    <property type="evidence" value="ECO:0007669"/>
    <property type="project" value="UniProtKB-KW"/>
</dbReference>
<keyword evidence="4" id="KW-1185">Reference proteome</keyword>
<keyword evidence="2" id="KW-0946">Virion</keyword>
<name>H9ZXR4_9REOV</name>
<evidence type="ECO:0000313" key="3">
    <source>
        <dbReference type="EMBL" id="AFH41511.1"/>
    </source>
</evidence>
<reference evidence="3 4" key="1">
    <citation type="journal article" date="2012" name="PLoS ONE">
        <title>Full Genome Sequencing and Genetic Characterization of Eubenangee Viruses Identify Pata Virus as a Distinct Species within the Genus Orbivirus.</title>
        <authorList>
            <person name="Belaganahalli M.N."/>
            <person name="Maan S."/>
            <person name="Maan N.S."/>
            <person name="Nomikou K."/>
            <person name="Pritchard I."/>
            <person name="Lunt R."/>
            <person name="Kirkland P.D."/>
            <person name="Attoui H."/>
            <person name="Brownlie J."/>
            <person name="Mertens P.P."/>
        </authorList>
    </citation>
    <scope>NUCLEOTIDE SEQUENCE [LARGE SCALE GENOMIC DNA]</scope>
    <source>
        <strain evidence="3">AUS1963/01</strain>
    </source>
</reference>
<dbReference type="GO" id="GO:0005198">
    <property type="term" value="F:structural molecule activity"/>
    <property type="evidence" value="ECO:0007669"/>
    <property type="project" value="InterPro"/>
</dbReference>
<comment type="subcellular location">
    <subcellularLocation>
        <location evidence="1">Virion</location>
    </subcellularLocation>
</comment>